<dbReference type="Proteomes" id="UP000326565">
    <property type="component" value="Unassembled WGS sequence"/>
</dbReference>
<keyword evidence="2" id="KW-1185">Reference proteome</keyword>
<dbReference type="InterPro" id="IPR021276">
    <property type="entry name" value="DUF2855"/>
</dbReference>
<organism evidence="1 2">
    <name type="scientific">Aspergillus leporis</name>
    <dbReference type="NCBI Taxonomy" id="41062"/>
    <lineage>
        <taxon>Eukaryota</taxon>
        <taxon>Fungi</taxon>
        <taxon>Dikarya</taxon>
        <taxon>Ascomycota</taxon>
        <taxon>Pezizomycotina</taxon>
        <taxon>Eurotiomycetes</taxon>
        <taxon>Eurotiomycetidae</taxon>
        <taxon>Eurotiales</taxon>
        <taxon>Aspergillaceae</taxon>
        <taxon>Aspergillus</taxon>
        <taxon>Aspergillus subgen. Circumdati</taxon>
    </lineage>
</organism>
<dbReference type="EMBL" id="ML732172">
    <property type="protein sequence ID" value="KAB8077124.1"/>
    <property type="molecule type" value="Genomic_DNA"/>
</dbReference>
<name>A0A5N5XC70_9EURO</name>
<dbReference type="OrthoDB" id="192702at2759"/>
<reference evidence="1 2" key="1">
    <citation type="submission" date="2019-04" db="EMBL/GenBank/DDBJ databases">
        <title>Friends and foes A comparative genomics study of 23 Aspergillus species from section Flavi.</title>
        <authorList>
            <consortium name="DOE Joint Genome Institute"/>
            <person name="Kjaerbolling I."/>
            <person name="Vesth T."/>
            <person name="Frisvad J.C."/>
            <person name="Nybo J.L."/>
            <person name="Theobald S."/>
            <person name="Kildgaard S."/>
            <person name="Isbrandt T."/>
            <person name="Kuo A."/>
            <person name="Sato A."/>
            <person name="Lyhne E.K."/>
            <person name="Kogle M.E."/>
            <person name="Wiebenga A."/>
            <person name="Kun R.S."/>
            <person name="Lubbers R.J."/>
            <person name="Makela M.R."/>
            <person name="Barry K."/>
            <person name="Chovatia M."/>
            <person name="Clum A."/>
            <person name="Daum C."/>
            <person name="Haridas S."/>
            <person name="He G."/>
            <person name="LaButti K."/>
            <person name="Lipzen A."/>
            <person name="Mondo S."/>
            <person name="Riley R."/>
            <person name="Salamov A."/>
            <person name="Simmons B.A."/>
            <person name="Magnuson J.K."/>
            <person name="Henrissat B."/>
            <person name="Mortensen U.H."/>
            <person name="Larsen T.O."/>
            <person name="Devries R.P."/>
            <person name="Grigoriev I.V."/>
            <person name="Machida M."/>
            <person name="Baker S.E."/>
            <person name="Andersen M.R."/>
        </authorList>
    </citation>
    <scope>NUCLEOTIDE SEQUENCE [LARGE SCALE GENOMIC DNA]</scope>
    <source>
        <strain evidence="1 2">CBS 151.66</strain>
    </source>
</reference>
<sequence length="421" mass="46290">MSQTETIHVVSKVDNGQHAVVAVESPLLSTNELPPSSVRVRPHLLSLSSNNLSYARAGALLHWWDTYPVSSTAPTPYNDQSTWGVVPAWGYATVLESTTTIAPGATLWGFWPTSSLPTELTIKPGEPRGHWVEVSEHRKQLMTLYNRYKEVVEEDRDRMAWGSVFHGVWGAAYRLSEYVFSPGGRWRVHPLGAAAGLSWTAEDADLSSAVVINLAASTKTARSFTYNLFCRQDGTGPLGILQITSEPKALERAGGQKSGPGRVKALAYAEVDQAVPWITGLRPSKLVIVDCGARGNTLIRLLELIRSNAALQCCKVVIIQVGSQQKVYTHQEILDARTAMQALGKIQFNASGVQDTAIELEGAEMFFTRMNERWEQWLGDRAAAIPDMRLVWGKGVAGIDEGWERLTKGEVCPEEALVYMI</sequence>
<protein>
    <submittedName>
        <fullName evidence="1">Uncharacterized protein</fullName>
    </submittedName>
</protein>
<evidence type="ECO:0000313" key="1">
    <source>
        <dbReference type="EMBL" id="KAB8077124.1"/>
    </source>
</evidence>
<dbReference type="AlphaFoldDB" id="A0A5N5XC70"/>
<dbReference type="Pfam" id="PF11017">
    <property type="entry name" value="DUF2855"/>
    <property type="match status" value="1"/>
</dbReference>
<evidence type="ECO:0000313" key="2">
    <source>
        <dbReference type="Proteomes" id="UP000326565"/>
    </source>
</evidence>
<proteinExistence type="predicted"/>
<accession>A0A5N5XC70</accession>
<gene>
    <name evidence="1" type="ORF">BDV29DRAFT_199333</name>
</gene>